<organism evidence="8 9">
    <name type="scientific">Extremus antarcticus</name>
    <dbReference type="NCBI Taxonomy" id="702011"/>
    <lineage>
        <taxon>Eukaryota</taxon>
        <taxon>Fungi</taxon>
        <taxon>Dikarya</taxon>
        <taxon>Ascomycota</taxon>
        <taxon>Pezizomycotina</taxon>
        <taxon>Dothideomycetes</taxon>
        <taxon>Dothideomycetidae</taxon>
        <taxon>Mycosphaerellales</taxon>
        <taxon>Extremaceae</taxon>
        <taxon>Extremus</taxon>
    </lineage>
</organism>
<evidence type="ECO:0000313" key="8">
    <source>
        <dbReference type="EMBL" id="KAK3055318.1"/>
    </source>
</evidence>
<comment type="similarity">
    <text evidence="2">Belongs to the steroid 5-alpha reductase family.</text>
</comment>
<comment type="subcellular location">
    <subcellularLocation>
        <location evidence="1">Membrane</location>
        <topology evidence="1">Multi-pass membrane protein</topology>
    </subcellularLocation>
</comment>
<accession>A0AAJ0GD53</accession>
<dbReference type="InterPro" id="IPR039357">
    <property type="entry name" value="SRD5A/TECR"/>
</dbReference>
<dbReference type="InterPro" id="IPR016636">
    <property type="entry name" value="3-oxo-5-alpha-steroid_4-DH"/>
</dbReference>
<dbReference type="Proteomes" id="UP001271007">
    <property type="component" value="Unassembled WGS sequence"/>
</dbReference>
<dbReference type="GO" id="GO:0008202">
    <property type="term" value="P:steroid metabolic process"/>
    <property type="evidence" value="ECO:0007669"/>
    <property type="project" value="InterPro"/>
</dbReference>
<evidence type="ECO:0000256" key="5">
    <source>
        <dbReference type="ARBA" id="ARBA00023136"/>
    </source>
</evidence>
<feature type="transmembrane region" description="Helical" evidence="6">
    <location>
        <begin position="86"/>
        <end position="105"/>
    </location>
</feature>
<protein>
    <recommendedName>
        <fullName evidence="7">3-oxo-5-alpha-steroid 4-dehydrogenase C-terminal domain-containing protein</fullName>
    </recommendedName>
</protein>
<dbReference type="PROSITE" id="PS50244">
    <property type="entry name" value="S5A_REDUCTASE"/>
    <property type="match status" value="1"/>
</dbReference>
<keyword evidence="5 6" id="KW-0472">Membrane</keyword>
<feature type="domain" description="3-oxo-5-alpha-steroid 4-dehydrogenase C-terminal" evidence="7">
    <location>
        <begin position="117"/>
        <end position="286"/>
    </location>
</feature>
<dbReference type="AlphaFoldDB" id="A0AAJ0GD53"/>
<evidence type="ECO:0000313" key="9">
    <source>
        <dbReference type="Proteomes" id="UP001271007"/>
    </source>
</evidence>
<sequence>MALIPGILPPSRATWELVTTCFKFFPLVTAAQWITAWYPSGKTSYDSPLNLPGKWAWTVMESPTILIMAYTMYALPTELHISSLPWANWTMAGLYILHYIYRAWLSALLLNPSMSPIHLFVAAGAFTFNTCNALSIGGWLAGYGPTTVHDWAGRLYTIEIGLVLWGWSFMGNIFHDDDLREIRRSALRRQREQAEKEGKPIEGVEKLYMIPKNGLFRYILFPHYLCEWFEWAAFWMIGGLGCTPARTFLVNEVSTMLPRAIQGRQWYVEKFGAERVGNRKAVIPGLL</sequence>
<feature type="transmembrane region" description="Helical" evidence="6">
    <location>
        <begin position="117"/>
        <end position="141"/>
    </location>
</feature>
<feature type="transmembrane region" description="Helical" evidence="6">
    <location>
        <begin position="153"/>
        <end position="174"/>
    </location>
</feature>
<proteinExistence type="inferred from homology"/>
<evidence type="ECO:0000256" key="1">
    <source>
        <dbReference type="ARBA" id="ARBA00004141"/>
    </source>
</evidence>
<evidence type="ECO:0000256" key="3">
    <source>
        <dbReference type="ARBA" id="ARBA00022692"/>
    </source>
</evidence>
<dbReference type="GO" id="GO:0003865">
    <property type="term" value="F:3-oxo-5-alpha-steroid 4-dehydrogenase activity"/>
    <property type="evidence" value="ECO:0007669"/>
    <property type="project" value="InterPro"/>
</dbReference>
<dbReference type="InterPro" id="IPR001104">
    <property type="entry name" value="3-oxo-5_a-steroid_4-DH_C"/>
</dbReference>
<feature type="transmembrane region" description="Helical" evidence="6">
    <location>
        <begin position="55"/>
        <end position="74"/>
    </location>
</feature>
<name>A0AAJ0GD53_9PEZI</name>
<keyword evidence="4 6" id="KW-1133">Transmembrane helix</keyword>
<dbReference type="PANTHER" id="PTHR10556:SF43">
    <property type="entry name" value="STEROID 5-ALPHA-REDUCTASE DET2"/>
    <property type="match status" value="1"/>
</dbReference>
<reference evidence="8" key="1">
    <citation type="submission" date="2023-04" db="EMBL/GenBank/DDBJ databases">
        <title>Black Yeasts Isolated from many extreme environments.</title>
        <authorList>
            <person name="Coleine C."/>
            <person name="Stajich J.E."/>
            <person name="Selbmann L."/>
        </authorList>
    </citation>
    <scope>NUCLEOTIDE SEQUENCE</scope>
    <source>
        <strain evidence="8">CCFEE 5312</strain>
    </source>
</reference>
<dbReference type="PIRSF" id="PIRSF015596">
    <property type="entry name" value="5_alpha-SR2"/>
    <property type="match status" value="1"/>
</dbReference>
<keyword evidence="9" id="KW-1185">Reference proteome</keyword>
<dbReference type="Pfam" id="PF02544">
    <property type="entry name" value="Steroid_dh"/>
    <property type="match status" value="1"/>
</dbReference>
<keyword evidence="3 6" id="KW-0812">Transmembrane</keyword>
<dbReference type="GO" id="GO:0016020">
    <property type="term" value="C:membrane"/>
    <property type="evidence" value="ECO:0007669"/>
    <property type="project" value="UniProtKB-SubCell"/>
</dbReference>
<evidence type="ECO:0000256" key="6">
    <source>
        <dbReference type="SAM" id="Phobius"/>
    </source>
</evidence>
<evidence type="ECO:0000259" key="7">
    <source>
        <dbReference type="Pfam" id="PF02544"/>
    </source>
</evidence>
<evidence type="ECO:0000256" key="2">
    <source>
        <dbReference type="ARBA" id="ARBA00007742"/>
    </source>
</evidence>
<comment type="caution">
    <text evidence="8">The sequence shown here is derived from an EMBL/GenBank/DDBJ whole genome shotgun (WGS) entry which is preliminary data.</text>
</comment>
<dbReference type="PANTHER" id="PTHR10556">
    <property type="entry name" value="3-OXO-5-ALPHA-STEROID 4-DEHYDROGENASE"/>
    <property type="match status" value="1"/>
</dbReference>
<gene>
    <name evidence="8" type="ORF">LTR09_003871</name>
</gene>
<evidence type="ECO:0000256" key="4">
    <source>
        <dbReference type="ARBA" id="ARBA00022989"/>
    </source>
</evidence>
<dbReference type="EMBL" id="JAWDJX010000009">
    <property type="protein sequence ID" value="KAK3055318.1"/>
    <property type="molecule type" value="Genomic_DNA"/>
</dbReference>